<protein>
    <submittedName>
        <fullName evidence="3">VQ motif-containing protein 22</fullName>
    </submittedName>
</protein>
<dbReference type="PANTHER" id="PTHR33179">
    <property type="entry name" value="VQ MOTIF-CONTAINING PROTEIN"/>
    <property type="match status" value="1"/>
</dbReference>
<feature type="region of interest" description="Disordered" evidence="1">
    <location>
        <begin position="42"/>
        <end position="79"/>
    </location>
</feature>
<name>A0A445H9Y8_GLYSO</name>
<dbReference type="Gramene" id="XM_028340142.1">
    <property type="protein sequence ID" value="XP_028195943.1"/>
    <property type="gene ID" value="LOC114380983"/>
</dbReference>
<dbReference type="Pfam" id="PF05678">
    <property type="entry name" value="VQ"/>
    <property type="match status" value="1"/>
</dbReference>
<dbReference type="EMBL" id="QZWG01000013">
    <property type="protein sequence ID" value="RZB70451.1"/>
    <property type="molecule type" value="Genomic_DNA"/>
</dbReference>
<evidence type="ECO:0000259" key="2">
    <source>
        <dbReference type="Pfam" id="PF05678"/>
    </source>
</evidence>
<evidence type="ECO:0000313" key="4">
    <source>
        <dbReference type="Proteomes" id="UP000289340"/>
    </source>
</evidence>
<proteinExistence type="predicted"/>
<dbReference type="InterPro" id="IPR008889">
    <property type="entry name" value="VQ"/>
</dbReference>
<feature type="region of interest" description="Disordered" evidence="1">
    <location>
        <begin position="202"/>
        <end position="224"/>
    </location>
</feature>
<organism evidence="3 4">
    <name type="scientific">Glycine soja</name>
    <name type="common">Wild soybean</name>
    <dbReference type="NCBI Taxonomy" id="3848"/>
    <lineage>
        <taxon>Eukaryota</taxon>
        <taxon>Viridiplantae</taxon>
        <taxon>Streptophyta</taxon>
        <taxon>Embryophyta</taxon>
        <taxon>Tracheophyta</taxon>
        <taxon>Spermatophyta</taxon>
        <taxon>Magnoliopsida</taxon>
        <taxon>eudicotyledons</taxon>
        <taxon>Gunneridae</taxon>
        <taxon>Pentapetalae</taxon>
        <taxon>rosids</taxon>
        <taxon>fabids</taxon>
        <taxon>Fabales</taxon>
        <taxon>Fabaceae</taxon>
        <taxon>Papilionoideae</taxon>
        <taxon>50 kb inversion clade</taxon>
        <taxon>NPAAA clade</taxon>
        <taxon>indigoferoid/millettioid clade</taxon>
        <taxon>Phaseoleae</taxon>
        <taxon>Glycine</taxon>
        <taxon>Glycine subgen. Soja</taxon>
    </lineage>
</organism>
<dbReference type="InterPro" id="IPR039609">
    <property type="entry name" value="VQ_15/22"/>
</dbReference>
<dbReference type="AlphaFoldDB" id="A0A445H9Y8"/>
<feature type="domain" description="VQ" evidence="2">
    <location>
        <begin position="78"/>
        <end position="104"/>
    </location>
</feature>
<dbReference type="Proteomes" id="UP000289340">
    <property type="component" value="Chromosome 13"/>
</dbReference>
<gene>
    <name evidence="3" type="ORF">D0Y65_035432</name>
</gene>
<reference evidence="3 4" key="1">
    <citation type="submission" date="2018-09" db="EMBL/GenBank/DDBJ databases">
        <title>A high-quality reference genome of wild soybean provides a powerful tool to mine soybean genomes.</title>
        <authorList>
            <person name="Xie M."/>
            <person name="Chung C.Y.L."/>
            <person name="Li M.-W."/>
            <person name="Wong F.-L."/>
            <person name="Chan T.-F."/>
            <person name="Lam H.-M."/>
        </authorList>
    </citation>
    <scope>NUCLEOTIDE SEQUENCE [LARGE SCALE GENOMIC DNA]</scope>
    <source>
        <strain evidence="4">cv. W05</strain>
        <tissue evidence="3">Hypocotyl of etiolated seedlings</tissue>
    </source>
</reference>
<accession>A0A445H9Y8</accession>
<evidence type="ECO:0000256" key="1">
    <source>
        <dbReference type="SAM" id="MobiDB-lite"/>
    </source>
</evidence>
<keyword evidence="4" id="KW-1185">Reference proteome</keyword>
<feature type="compositionally biased region" description="Basic residues" evidence="1">
    <location>
        <begin position="66"/>
        <end position="76"/>
    </location>
</feature>
<comment type="caution">
    <text evidence="3">The sequence shown here is derived from an EMBL/GenBank/DDBJ whole genome shotgun (WGS) entry which is preliminary data.</text>
</comment>
<evidence type="ECO:0000313" key="3">
    <source>
        <dbReference type="EMBL" id="RZB70451.1"/>
    </source>
</evidence>
<dbReference type="PANTHER" id="PTHR33179:SF29">
    <property type="entry name" value="OS06G0666400 PROTEIN"/>
    <property type="match status" value="1"/>
</dbReference>
<sequence length="224" mass="23980">MTQTMSGPNDWLQFYNQNLTPSIPDFTVTTAAATTAIVAATSPPQDMPNLSPSGSTHLSPEGRVAKPTRRRSRASRRTPTTLLNTDTTNFRAMVQQFTGGPSAPFASNPSLAPQVLPNLMGFGFPSRPVPSPTTLVMSPPPITNLQQQHMFQQQNQQYNLYSTGGGAQGGGDSNNNMFFQRLSNNVNPMSSPTSNVVVSNSNRGDGGAVNMDHGRFFPNTSSSS</sequence>
<feature type="compositionally biased region" description="Polar residues" evidence="1">
    <location>
        <begin position="42"/>
        <end position="58"/>
    </location>
</feature>